<dbReference type="CDD" id="cd07818">
    <property type="entry name" value="SRPBCC_1"/>
    <property type="match status" value="1"/>
</dbReference>
<sequence>MKFLKYLFFLLLIVIIGASIYVATIDGDFQVEDSKVINAPASVIYNEINDLKTWEDWGPWKADDPNIVTSYPEKTVGVGASYSWTGDTAPDGRIETIDAIPNKSITQTMVMETPLGPSESTVYWTFEEVEEGTKVTWGMKGSQSFQDKAYWAAQDGSYTQMLKPMFPKGLENINTVIETKMSEFSINVDGITQHSGGYYMYNTSASKISAIGTKMAEMMPQVFSYMQENNIPISGSPMTIYEQWDLANNTAIFSSAIPTTNQVITPNDSPILCGFMPSQKVVKTTLKGDYKNLKDAWGAANAYLEENSLEKMETSKDFEVYRTDPSADPNPANWVTEIYIPIK</sequence>
<evidence type="ECO:0000259" key="1">
    <source>
        <dbReference type="SMART" id="SM00871"/>
    </source>
</evidence>
<dbReference type="InterPro" id="IPR023393">
    <property type="entry name" value="START-like_dom_sf"/>
</dbReference>
<dbReference type="RefSeq" id="WP_013187159.1">
    <property type="nucleotide sequence ID" value="NC_014230.1"/>
</dbReference>
<dbReference type="SMART" id="SM00871">
    <property type="entry name" value="AraC_E_bind"/>
    <property type="match status" value="1"/>
</dbReference>
<dbReference type="Gene3D" id="3.20.80.10">
    <property type="entry name" value="Regulatory factor, effector binding domain"/>
    <property type="match status" value="1"/>
</dbReference>
<dbReference type="eggNOG" id="COG3832">
    <property type="taxonomic scope" value="Bacteria"/>
</dbReference>
<dbReference type="eggNOG" id="COG4978">
    <property type="taxonomic scope" value="Bacteria"/>
</dbReference>
<evidence type="ECO:0000313" key="3">
    <source>
        <dbReference type="Proteomes" id="UP000002297"/>
    </source>
</evidence>
<dbReference type="GeneID" id="89453176"/>
<accession>A3U8C4</accession>
<proteinExistence type="predicted"/>
<reference evidence="2 3" key="1">
    <citation type="journal article" date="2010" name="J. Bacteriol.">
        <title>The complete genome sequence of Croceibacter atlanticus HTCC2559T.</title>
        <authorList>
            <person name="Oh H.M."/>
            <person name="Kang I."/>
            <person name="Ferriera S."/>
            <person name="Giovannoni S.J."/>
            <person name="Cho J.C."/>
        </authorList>
    </citation>
    <scope>NUCLEOTIDE SEQUENCE [LARGE SCALE GENOMIC DNA]</scope>
    <source>
        <strain evidence="3">ATCC BAA-628 / HTCC2559 / KCTC 12090</strain>
    </source>
</reference>
<dbReference type="KEGG" id="cat:CA2559_07010"/>
<name>A3U8C4_CROAH</name>
<dbReference type="OrthoDB" id="9807923at2"/>
<dbReference type="InterPro" id="IPR010499">
    <property type="entry name" value="AraC_E-bd"/>
</dbReference>
<dbReference type="STRING" id="216432.CA2559_07010"/>
<organism evidence="2 3">
    <name type="scientific">Croceibacter atlanticus (strain ATCC BAA-628 / JCM 21780 / CIP 108009 / IAM 15332 / KCTC 12090 / HTCC2559)</name>
    <dbReference type="NCBI Taxonomy" id="216432"/>
    <lineage>
        <taxon>Bacteria</taxon>
        <taxon>Pseudomonadati</taxon>
        <taxon>Bacteroidota</taxon>
        <taxon>Flavobacteriia</taxon>
        <taxon>Flavobacteriales</taxon>
        <taxon>Flavobacteriaceae</taxon>
        <taxon>Croceibacter</taxon>
    </lineage>
</organism>
<dbReference type="InterPro" id="IPR029442">
    <property type="entry name" value="GyrI-like"/>
</dbReference>
<dbReference type="EMBL" id="CP002046">
    <property type="protein sequence ID" value="EAP88491.1"/>
    <property type="molecule type" value="Genomic_DNA"/>
</dbReference>
<dbReference type="HOGENOM" id="CLU_065770_1_0_10"/>
<protein>
    <recommendedName>
        <fullName evidence="1">AraC effector-binding domain-containing protein</fullName>
    </recommendedName>
</protein>
<dbReference type="Gene3D" id="3.30.530.20">
    <property type="match status" value="1"/>
</dbReference>
<dbReference type="Pfam" id="PF10604">
    <property type="entry name" value="Polyketide_cyc2"/>
    <property type="match status" value="1"/>
</dbReference>
<keyword evidence="3" id="KW-1185">Reference proteome</keyword>
<dbReference type="AlphaFoldDB" id="A3U8C4"/>
<feature type="domain" description="AraC effector-binding" evidence="1">
    <location>
        <begin position="201"/>
        <end position="343"/>
    </location>
</feature>
<dbReference type="SUPFAM" id="SSF55136">
    <property type="entry name" value="Probable bacterial effector-binding domain"/>
    <property type="match status" value="1"/>
</dbReference>
<dbReference type="Proteomes" id="UP000002297">
    <property type="component" value="Chromosome"/>
</dbReference>
<dbReference type="InterPro" id="IPR019587">
    <property type="entry name" value="Polyketide_cyclase/dehydratase"/>
</dbReference>
<evidence type="ECO:0000313" key="2">
    <source>
        <dbReference type="EMBL" id="EAP88491.1"/>
    </source>
</evidence>
<dbReference type="Pfam" id="PF06445">
    <property type="entry name" value="GyrI-like"/>
    <property type="match status" value="1"/>
</dbReference>
<dbReference type="SUPFAM" id="SSF55961">
    <property type="entry name" value="Bet v1-like"/>
    <property type="match status" value="1"/>
</dbReference>
<dbReference type="InterPro" id="IPR011256">
    <property type="entry name" value="Reg_factor_effector_dom_sf"/>
</dbReference>
<gene>
    <name evidence="2" type="ordered locus">CA2559_07010</name>
</gene>